<dbReference type="InterPro" id="IPR055354">
    <property type="entry name" value="DUF7507"/>
</dbReference>
<dbReference type="NCBIfam" id="TIGR01451">
    <property type="entry name" value="B_ant_repeat"/>
    <property type="match status" value="6"/>
</dbReference>
<dbReference type="PANTHER" id="PTHR34819:SF3">
    <property type="entry name" value="CELL SURFACE PROTEIN"/>
    <property type="match status" value="1"/>
</dbReference>
<feature type="region of interest" description="Disordered" evidence="5">
    <location>
        <begin position="489"/>
        <end position="512"/>
    </location>
</feature>
<organism evidence="8 9">
    <name type="scientific">Saccharopolyspora flava</name>
    <dbReference type="NCBI Taxonomy" id="95161"/>
    <lineage>
        <taxon>Bacteria</taxon>
        <taxon>Bacillati</taxon>
        <taxon>Actinomycetota</taxon>
        <taxon>Actinomycetes</taxon>
        <taxon>Pseudonocardiales</taxon>
        <taxon>Pseudonocardiaceae</taxon>
        <taxon>Saccharopolyspora</taxon>
    </lineage>
</organism>
<keyword evidence="6" id="KW-1133">Transmembrane helix</keyword>
<feature type="compositionally biased region" description="Low complexity" evidence="5">
    <location>
        <begin position="1084"/>
        <end position="1095"/>
    </location>
</feature>
<feature type="region of interest" description="Disordered" evidence="5">
    <location>
        <begin position="1880"/>
        <end position="1911"/>
    </location>
</feature>
<feature type="compositionally biased region" description="Pro residues" evidence="5">
    <location>
        <begin position="1776"/>
        <end position="1786"/>
    </location>
</feature>
<evidence type="ECO:0000313" key="8">
    <source>
        <dbReference type="EMBL" id="SFS89479.1"/>
    </source>
</evidence>
<dbReference type="EMBL" id="FOZX01000007">
    <property type="protein sequence ID" value="SFS89479.1"/>
    <property type="molecule type" value="Genomic_DNA"/>
</dbReference>
<keyword evidence="1" id="KW-0134">Cell wall</keyword>
<dbReference type="RefSeq" id="WP_093420286.1">
    <property type="nucleotide sequence ID" value="NZ_FOZX01000007.1"/>
</dbReference>
<feature type="domain" description="Gram-positive cocci surface proteins LPxTG" evidence="7">
    <location>
        <begin position="2047"/>
        <end position="2081"/>
    </location>
</feature>
<dbReference type="InterPro" id="IPR019931">
    <property type="entry name" value="LPXTG_anchor"/>
</dbReference>
<keyword evidence="9" id="KW-1185">Reference proteome</keyword>
<name>A0A1I6TJT3_9PSEU</name>
<proteinExistence type="predicted"/>
<feature type="region of interest" description="Disordered" evidence="5">
    <location>
        <begin position="1768"/>
        <end position="1797"/>
    </location>
</feature>
<dbReference type="PROSITE" id="PS50847">
    <property type="entry name" value="GRAM_POS_ANCHORING"/>
    <property type="match status" value="1"/>
</dbReference>
<evidence type="ECO:0000256" key="6">
    <source>
        <dbReference type="SAM" id="Phobius"/>
    </source>
</evidence>
<dbReference type="STRING" id="95161.SAMN05660874_04008"/>
<sequence length="2081" mass="203836">MLASGAQFGPIVIRGNAPATGTSVTNTASVAGADVDSNTANNTASATTSLTAQAPALTVQKTANPTSVTTAGAPIVYSYRVSNIGNVPLTGISVAETAFTGTGPRPSASCPATSLDPGASMTCTANYTATQADVDRGSIVNTAVANGTSPAGVAVVSPPTTATVTAAASPSLTVAKTASPSDAASFTVGRVITYSYRITNTGNVTLTNVRPTDTAFNGSGPRPTPTCPSGAASLAPGASVTCTATYTVTQADVDRGSLTNTATATGTPPSGSSPPTSPPSTVTVPGDSAPALTVRKSASPTTMNAAGNTITYRFLVTNTGNVTLNSVSIAEPTFTGTGGAPAVTCPSGPLLPGAQTTCTATYSVTQADMDRGTIDNTATASAVAPDATRVTSAPSSARVTADRAPALAVVKSATPTTVTAAGDAVNYSFRVTNTGNVSLDTITVADTQFSGTGTPPAPSCPPGVLAPGASTTCTASYTATQADIDAGSISNTATASGRDPTTGNGTTSPPSSATVIADATPGLSLVKTADPTRVTAAGQTVTFGFLVTNTSAVTLNDPQIAETDFTGSGPAPAPTCPSGPLAPGAQVRCTATYTTTQADVDRGSIVNIATASATPPSGSPVVSDPSTVTVTAAATPGITVVKTATPQSVSAAGQTVDYAFQVTNTGNVTMNSVGITDTEFTGTGPAPEVSCPSSTLAPGISMTCTASYTATQADIDAGGFDNTATATGTPPGSTPQTSPPSSTTVTAERAASLALVKSADPSVVNAAGQTVDYSFLVTNTGNATVNDLAVTETDFSGSGPAPEVSCPTDPLAPGASTTCTASYSATQADIDAGSITNTATAGGTDPAGDPVTSPPSSATVVAAVEGDISLFKSANPETVSAAGDQVTFEFLVTNVENVTLNAIRVDEVEFTGTGTLSPITCPPGPLAPGEQRTCTATYAATQADINAGSVTNTATASGTEPDGTDVTSEPASVVVTAEAAPAMTVVKSAQPQTVTAAGQTIDYSYQVTNTGNVTVDGVSVTETDFTGTGPAPTPSCPDGPLAPGESTTCTASYTATQADIDAGGITNTATTTGTPPGGPPVTSPPSTSTVTTDPSPALTVAKTGEPATVSAAGQTITYSYEVRNTGNQTVTDVAVDESGFTGTGPAPAATCPTTTLAPGESTTCTATYTVTQGDIDAGGVTNTGVATAQPPGGAPPVSSPPSTVTTGVEPNPSLAVVKSATPTHVARAGDVITYHFEATNTGNVTLTGVRLDEAAFTGTGDLGPATCTGGPTLAPGEKRICDLEYAVTQADIDAGSISNGATASGQPPSGARVTSPPAFATVTSDPAPAIMVDKTADPTTLTGAGQTVTYSFLVTNSGNVTLHDVGIRETGFSGSGQLPPANCPTTSLEPGQQTTCTTSYAAAQTDVDQGFIANSAVAVGTGPGGAEAMSEQSAARVEIPPQPALSLVKTSDPTTASAAGDQVTFEYAVTNTGNVTLNGVGVGETEFSGTGQPPVPTCPPEAAVLAPGATVTCTASYTLTQADVDAGGTTNTAVAGATPPGGPPAVISPPSTSTVTVDPGPGLSVVKSANPSSVDSAGDVVTYEFVVTNTGNVTMEDVSVAETDFTGTGPAPVATCPPGPLAPGAQTTCTAPYTVTQADVDAGSISNTATATGEPPGSDTPIPPSPPSSTTVTIDPAPGLSVVKSVDPAGPESFAVGQELTYTFVATNTGNVTLHDVAIDDEDFSGSGGLGEPTCTGDPASVAPGEQIVCTATYVVTQADVDAGGVRNSATATGIPPAPGSPPVTSPPSQVEVPQDPQPGLSLVKTADTEHLTGPGQVITYSFLITNTGNVTLDRVAVDEGEFTGSGPLSPVTCPDEAGSLSPGEQATCTATYTVTQSDVDRGELTNTATAGGTPPGGGGTTSPPSSATITGDAKPVLEVLKTAHWVDDNGSGVVDLGDRIAWTITATNTGGATATDVVVSDPTAGAVTCPATTLAPGESMDCTAPDHVVDEADVAAGEVANTAIATGRGPGGDPVTSPPASSTVEVGRPGTPPGPQPEEPGGPGDLATTGRDVGLLLALAGALLAFGGLLFSGARRRRRS</sequence>
<keyword evidence="3" id="KW-0732">Signal</keyword>
<feature type="region of interest" description="Disordered" evidence="5">
    <location>
        <begin position="1060"/>
        <end position="1095"/>
    </location>
</feature>
<evidence type="ECO:0000256" key="2">
    <source>
        <dbReference type="ARBA" id="ARBA00022525"/>
    </source>
</evidence>
<feature type="compositionally biased region" description="Low complexity" evidence="5">
    <location>
        <begin position="1902"/>
        <end position="1911"/>
    </location>
</feature>
<dbReference type="OrthoDB" id="3225333at2"/>
<feature type="region of interest" description="Disordered" evidence="5">
    <location>
        <begin position="257"/>
        <end position="288"/>
    </location>
</feature>
<dbReference type="InterPro" id="IPR013783">
    <property type="entry name" value="Ig-like_fold"/>
</dbReference>
<keyword evidence="2" id="KW-0964">Secreted</keyword>
<dbReference type="GO" id="GO:0005975">
    <property type="term" value="P:carbohydrate metabolic process"/>
    <property type="evidence" value="ECO:0007669"/>
    <property type="project" value="UniProtKB-ARBA"/>
</dbReference>
<evidence type="ECO:0000256" key="1">
    <source>
        <dbReference type="ARBA" id="ARBA00022512"/>
    </source>
</evidence>
<dbReference type="Pfam" id="PF24346">
    <property type="entry name" value="DUF7507"/>
    <property type="match status" value="17"/>
</dbReference>
<evidence type="ECO:0000256" key="3">
    <source>
        <dbReference type="ARBA" id="ARBA00022729"/>
    </source>
</evidence>
<reference evidence="9" key="1">
    <citation type="submission" date="2016-10" db="EMBL/GenBank/DDBJ databases">
        <authorList>
            <person name="Varghese N."/>
            <person name="Submissions S."/>
        </authorList>
    </citation>
    <scope>NUCLEOTIDE SEQUENCE [LARGE SCALE GENOMIC DNA]</scope>
    <source>
        <strain evidence="9">DSM 44771</strain>
    </source>
</reference>
<evidence type="ECO:0000256" key="4">
    <source>
        <dbReference type="ARBA" id="ARBA00023088"/>
    </source>
</evidence>
<keyword evidence="4" id="KW-0572">Peptidoglycan-anchor</keyword>
<feature type="compositionally biased region" description="Low complexity" evidence="5">
    <location>
        <begin position="500"/>
        <end position="512"/>
    </location>
</feature>
<keyword evidence="6" id="KW-0472">Membrane</keyword>
<dbReference type="InterPro" id="IPR051172">
    <property type="entry name" value="Chlamydia_OmcB"/>
</dbReference>
<dbReference type="InterPro" id="IPR047589">
    <property type="entry name" value="DUF11_rpt"/>
</dbReference>
<evidence type="ECO:0000256" key="5">
    <source>
        <dbReference type="SAM" id="MobiDB-lite"/>
    </source>
</evidence>
<feature type="region of interest" description="Disordered" evidence="5">
    <location>
        <begin position="1184"/>
        <end position="1208"/>
    </location>
</feature>
<feature type="compositionally biased region" description="Low complexity" evidence="5">
    <location>
        <begin position="261"/>
        <end position="270"/>
    </location>
</feature>
<dbReference type="PANTHER" id="PTHR34819">
    <property type="entry name" value="LARGE CYSTEINE-RICH PERIPLASMIC PROTEIN OMCB"/>
    <property type="match status" value="1"/>
</dbReference>
<accession>A0A1I6TJT3</accession>
<feature type="region of interest" description="Disordered" evidence="5">
    <location>
        <begin position="1027"/>
        <end position="1048"/>
    </location>
</feature>
<feature type="region of interest" description="Disordered" evidence="5">
    <location>
        <begin position="1533"/>
        <end position="1557"/>
    </location>
</feature>
<feature type="compositionally biased region" description="Pro residues" evidence="5">
    <location>
        <begin position="2031"/>
        <end position="2041"/>
    </location>
</feature>
<feature type="transmembrane region" description="Helical" evidence="6">
    <location>
        <begin position="2054"/>
        <end position="2075"/>
    </location>
</feature>
<dbReference type="Gene3D" id="2.60.40.10">
    <property type="entry name" value="Immunoglobulins"/>
    <property type="match status" value="8"/>
</dbReference>
<evidence type="ECO:0000259" key="7">
    <source>
        <dbReference type="PROSITE" id="PS50847"/>
    </source>
</evidence>
<dbReference type="Proteomes" id="UP000198852">
    <property type="component" value="Unassembled WGS sequence"/>
</dbReference>
<evidence type="ECO:0000313" key="9">
    <source>
        <dbReference type="Proteomes" id="UP000198852"/>
    </source>
</evidence>
<feature type="region of interest" description="Disordered" evidence="5">
    <location>
        <begin position="2005"/>
        <end position="2050"/>
    </location>
</feature>
<feature type="compositionally biased region" description="Low complexity" evidence="5">
    <location>
        <begin position="723"/>
        <end position="744"/>
    </location>
</feature>
<protein>
    <submittedName>
        <fullName evidence="8">Conserved repeat domain-containing protein</fullName>
    </submittedName>
</protein>
<feature type="region of interest" description="Disordered" evidence="5">
    <location>
        <begin position="1646"/>
        <end position="1673"/>
    </location>
</feature>
<feature type="region of interest" description="Disordered" evidence="5">
    <location>
        <begin position="719"/>
        <end position="744"/>
    </location>
</feature>
<feature type="compositionally biased region" description="Low complexity" evidence="5">
    <location>
        <begin position="1060"/>
        <end position="1074"/>
    </location>
</feature>
<gene>
    <name evidence="8" type="ORF">SAMN05660874_04008</name>
</gene>
<keyword evidence="6" id="KW-0812">Transmembrane</keyword>